<name>A0A285MEB4_9FLAO</name>
<dbReference type="Pfam" id="PF13585">
    <property type="entry name" value="CHU_C"/>
    <property type="match status" value="1"/>
</dbReference>
<evidence type="ECO:0000313" key="1">
    <source>
        <dbReference type="EMBL" id="SNY95500.1"/>
    </source>
</evidence>
<reference evidence="2" key="1">
    <citation type="submission" date="2017-09" db="EMBL/GenBank/DDBJ databases">
        <authorList>
            <person name="Varghese N."/>
            <person name="Submissions S."/>
        </authorList>
    </citation>
    <scope>NUCLEOTIDE SEQUENCE [LARGE SCALE GENOMIC DNA]</scope>
    <source>
        <strain evidence="2">DSM 25885</strain>
    </source>
</reference>
<accession>A0A285MEB4</accession>
<keyword evidence="2" id="KW-1185">Reference proteome</keyword>
<dbReference type="RefSeq" id="WP_133067214.1">
    <property type="nucleotide sequence ID" value="NZ_OBEH01000001.1"/>
</dbReference>
<dbReference type="Proteomes" id="UP000219048">
    <property type="component" value="Unassembled WGS sequence"/>
</dbReference>
<dbReference type="Pfam" id="PF13573">
    <property type="entry name" value="SprB"/>
    <property type="match status" value="1"/>
</dbReference>
<dbReference type="AlphaFoldDB" id="A0A285MEB4"/>
<organism evidence="1 2">
    <name type="scientific">Flagellimonas pacifica</name>
    <dbReference type="NCBI Taxonomy" id="1247520"/>
    <lineage>
        <taxon>Bacteria</taxon>
        <taxon>Pseudomonadati</taxon>
        <taxon>Bacteroidota</taxon>
        <taxon>Flavobacteriia</taxon>
        <taxon>Flavobacteriales</taxon>
        <taxon>Flavobacteriaceae</taxon>
        <taxon>Flagellimonas</taxon>
    </lineage>
</organism>
<dbReference type="EMBL" id="OBEH01000001">
    <property type="protein sequence ID" value="SNY95500.1"/>
    <property type="molecule type" value="Genomic_DNA"/>
</dbReference>
<sequence length="580" mass="62065">TTGCEATSTGITTTVNALPTAVLGSSDANDTICAGDSVTFTATGGDEYEFYVDGTSVQAQSTTATYTTTTLADGQEVTVRVVNTTTGCEATSTGITTTVNALPTASVSGTATICSEDTAVDFTFSGTPDAQVTYNIDGGADTTITLDGSGNATLTASNTATSTLNLVSVQNTTTNCDQSLTGSATVAVNATETPTFSFTTTYCQDAVPTTLPTTSINGIDGTWSPATIDTSAAGDTNYTFTPSDVSQCWEPVTVTVIVNKLTVSLFTQNESCFGTNDGRVNISMDNGTAPYTVSIDSNEAVSFTDNDFIIDGLSTGNHSLYIMDSNGCEITESFEIQTEGVNLNAEIEPIYGCDLNSPINAIEVILEDSSIASDVLYALDSTNPNDHIFNSSFTNMEPGSHFISILHSNGCMETIPFEIENRNPLELNLSNININEITATVVGGTAPYTYFFDNNPGTSDNTFTINRNGSFIVRVIDNNGCETTESITLNLFDISIPNFFTPNNDGQNDFWGPRNSEFFPEIETYIFDRYGRKIKILGPFDKGWDGKYESKQLPSGDYWYIIELNDGSGRKYVGHFTLYR</sequence>
<gene>
    <name evidence="1" type="ORF">SAMN06265377_1169</name>
</gene>
<dbReference type="OrthoDB" id="9765926at2"/>
<dbReference type="InterPro" id="IPR025667">
    <property type="entry name" value="SprB_repeat"/>
</dbReference>
<dbReference type="InterPro" id="IPR026341">
    <property type="entry name" value="T9SS_type_B"/>
</dbReference>
<protein>
    <submittedName>
        <fullName evidence="1">Gliding motility-associated C-terminal domain-containing protein</fullName>
    </submittedName>
</protein>
<dbReference type="NCBIfam" id="TIGR04131">
    <property type="entry name" value="Bac_Flav_CTERM"/>
    <property type="match status" value="1"/>
</dbReference>
<feature type="non-terminal residue" evidence="1">
    <location>
        <position position="1"/>
    </location>
</feature>
<proteinExistence type="predicted"/>
<evidence type="ECO:0000313" key="2">
    <source>
        <dbReference type="Proteomes" id="UP000219048"/>
    </source>
</evidence>